<dbReference type="Proteomes" id="UP000032336">
    <property type="component" value="Unassembled WGS sequence"/>
</dbReference>
<dbReference type="STRING" id="1121877.FEAC_21000"/>
<evidence type="ECO:0000313" key="2">
    <source>
        <dbReference type="Proteomes" id="UP000032336"/>
    </source>
</evidence>
<accession>A0A0D8FS57</accession>
<sequence>MLDGDPELPGALGISSARHSNDQVHGSIAAPVFAVWNGEAESGAFNSLICDLYTNLPPCQPSAGICCLSGQRRFRGEFRLCLTAPP</sequence>
<evidence type="ECO:0000313" key="1">
    <source>
        <dbReference type="EMBL" id="KJE76118.1"/>
    </source>
</evidence>
<organism evidence="1 2">
    <name type="scientific">Ferrimicrobium acidiphilum DSM 19497</name>
    <dbReference type="NCBI Taxonomy" id="1121877"/>
    <lineage>
        <taxon>Bacteria</taxon>
        <taxon>Bacillati</taxon>
        <taxon>Actinomycetota</taxon>
        <taxon>Acidimicrobiia</taxon>
        <taxon>Acidimicrobiales</taxon>
        <taxon>Acidimicrobiaceae</taxon>
        <taxon>Ferrimicrobium</taxon>
    </lineage>
</organism>
<comment type="caution">
    <text evidence="1">The sequence shown here is derived from an EMBL/GenBank/DDBJ whole genome shotgun (WGS) entry which is preliminary data.</text>
</comment>
<gene>
    <name evidence="1" type="ORF">FEAC_21000</name>
</gene>
<protein>
    <submittedName>
        <fullName evidence="1">Uncharacterized protein</fullName>
    </submittedName>
</protein>
<keyword evidence="2" id="KW-1185">Reference proteome</keyword>
<dbReference type="AlphaFoldDB" id="A0A0D8FS57"/>
<dbReference type="EMBL" id="JXUW01000021">
    <property type="protein sequence ID" value="KJE76118.1"/>
    <property type="molecule type" value="Genomic_DNA"/>
</dbReference>
<proteinExistence type="predicted"/>
<name>A0A0D8FS57_9ACTN</name>
<reference evidence="1 2" key="1">
    <citation type="submission" date="2015-01" db="EMBL/GenBank/DDBJ databases">
        <title>Draft genome of the acidophilic iron oxidizer Ferrimicrobium acidiphilum strain T23.</title>
        <authorList>
            <person name="Poehlein A."/>
            <person name="Eisen S."/>
            <person name="Schloemann M."/>
            <person name="Johnson B.D."/>
            <person name="Daniel R."/>
            <person name="Muehling M."/>
        </authorList>
    </citation>
    <scope>NUCLEOTIDE SEQUENCE [LARGE SCALE GENOMIC DNA]</scope>
    <source>
        <strain evidence="1 2">T23</strain>
    </source>
</reference>